<gene>
    <name evidence="2" type="ORF">J3R30DRAFT_324996</name>
</gene>
<keyword evidence="1" id="KW-1133">Transmembrane helix</keyword>
<protein>
    <submittedName>
        <fullName evidence="2">Uncharacterized protein</fullName>
    </submittedName>
</protein>
<dbReference type="Proteomes" id="UP001150266">
    <property type="component" value="Unassembled WGS sequence"/>
</dbReference>
<proteinExistence type="predicted"/>
<sequence>MNLSAQMPSCNRTIFRFPLYIQKSMLQRTLSFNEIDRTVVHRRLLPSSRKVSRTITIFYITLMLTLLGDLHVNGSFICQGLSATMLRLVHDYSDTRHWGTQSYPKQAWTVNTQVEVYDKQSQHLKITGITTSSGSRYQTEPTSQDNRLRINRFIK</sequence>
<evidence type="ECO:0000313" key="3">
    <source>
        <dbReference type="Proteomes" id="UP001150266"/>
    </source>
</evidence>
<evidence type="ECO:0000313" key="2">
    <source>
        <dbReference type="EMBL" id="KAJ4476718.1"/>
    </source>
</evidence>
<accession>A0A9W9A888</accession>
<evidence type="ECO:0000256" key="1">
    <source>
        <dbReference type="SAM" id="Phobius"/>
    </source>
</evidence>
<organism evidence="2 3">
    <name type="scientific">Lentinula aciculospora</name>
    <dbReference type="NCBI Taxonomy" id="153920"/>
    <lineage>
        <taxon>Eukaryota</taxon>
        <taxon>Fungi</taxon>
        <taxon>Dikarya</taxon>
        <taxon>Basidiomycota</taxon>
        <taxon>Agaricomycotina</taxon>
        <taxon>Agaricomycetes</taxon>
        <taxon>Agaricomycetidae</taxon>
        <taxon>Agaricales</taxon>
        <taxon>Marasmiineae</taxon>
        <taxon>Omphalotaceae</taxon>
        <taxon>Lentinula</taxon>
    </lineage>
</organism>
<reference evidence="2" key="1">
    <citation type="submission" date="2022-08" db="EMBL/GenBank/DDBJ databases">
        <title>A Global Phylogenomic Analysis of the Shiitake Genus Lentinula.</title>
        <authorList>
            <consortium name="DOE Joint Genome Institute"/>
            <person name="Sierra-Patev S."/>
            <person name="Min B."/>
            <person name="Naranjo-Ortiz M."/>
            <person name="Looney B."/>
            <person name="Konkel Z."/>
            <person name="Slot J.C."/>
            <person name="Sakamoto Y."/>
            <person name="Steenwyk J.L."/>
            <person name="Rokas A."/>
            <person name="Carro J."/>
            <person name="Camarero S."/>
            <person name="Ferreira P."/>
            <person name="Molpeceres G."/>
            <person name="Ruiz-Duenas F.J."/>
            <person name="Serrano A."/>
            <person name="Henrissat B."/>
            <person name="Drula E."/>
            <person name="Hughes K.W."/>
            <person name="Mata J.L."/>
            <person name="Ishikawa N.K."/>
            <person name="Vargas-Isla R."/>
            <person name="Ushijima S."/>
            <person name="Smith C.A."/>
            <person name="Ahrendt S."/>
            <person name="Andreopoulos W."/>
            <person name="He G."/>
            <person name="Labutti K."/>
            <person name="Lipzen A."/>
            <person name="Ng V."/>
            <person name="Riley R."/>
            <person name="Sandor L."/>
            <person name="Barry K."/>
            <person name="Martinez A.T."/>
            <person name="Xiao Y."/>
            <person name="Gibbons J.G."/>
            <person name="Terashima K."/>
            <person name="Grigoriev I.V."/>
            <person name="Hibbett D.S."/>
        </authorList>
    </citation>
    <scope>NUCLEOTIDE SEQUENCE</scope>
    <source>
        <strain evidence="2">JLM2183</strain>
    </source>
</reference>
<keyword evidence="3" id="KW-1185">Reference proteome</keyword>
<name>A0A9W9A888_9AGAR</name>
<comment type="caution">
    <text evidence="2">The sequence shown here is derived from an EMBL/GenBank/DDBJ whole genome shotgun (WGS) entry which is preliminary data.</text>
</comment>
<dbReference type="AlphaFoldDB" id="A0A9W9A888"/>
<dbReference type="EMBL" id="JAOTPV010000011">
    <property type="protein sequence ID" value="KAJ4476718.1"/>
    <property type="molecule type" value="Genomic_DNA"/>
</dbReference>
<feature type="transmembrane region" description="Helical" evidence="1">
    <location>
        <begin position="51"/>
        <end position="72"/>
    </location>
</feature>
<keyword evidence="1" id="KW-0812">Transmembrane</keyword>
<keyword evidence="1" id="KW-0472">Membrane</keyword>